<feature type="transmembrane region" description="Helical" evidence="4">
    <location>
        <begin position="127"/>
        <end position="148"/>
    </location>
</feature>
<comment type="caution">
    <text evidence="6">The sequence shown here is derived from an EMBL/GenBank/DDBJ whole genome shotgun (WGS) entry which is preliminary data.</text>
</comment>
<feature type="region of interest" description="Disordered" evidence="3">
    <location>
        <begin position="1"/>
        <end position="35"/>
    </location>
</feature>
<feature type="transmembrane region" description="Helical" evidence="4">
    <location>
        <begin position="275"/>
        <end position="293"/>
    </location>
</feature>
<dbReference type="InterPro" id="IPR039261">
    <property type="entry name" value="FNR_nucleotide-bd"/>
</dbReference>
<accession>A0AAD3DB03</accession>
<keyword evidence="4" id="KW-0472">Membrane</keyword>
<comment type="similarity">
    <text evidence="1">Belongs to the isochorismatase family.</text>
</comment>
<evidence type="ECO:0000256" key="2">
    <source>
        <dbReference type="ARBA" id="ARBA00022801"/>
    </source>
</evidence>
<protein>
    <recommendedName>
        <fullName evidence="5">Isochorismatase-like domain-containing protein</fullName>
    </recommendedName>
</protein>
<dbReference type="SUPFAM" id="SSF52499">
    <property type="entry name" value="Isochorismatase-like hydrolases"/>
    <property type="match status" value="1"/>
</dbReference>
<dbReference type="AlphaFoldDB" id="A0AAD3DB03"/>
<evidence type="ECO:0000256" key="3">
    <source>
        <dbReference type="SAM" id="MobiDB-lite"/>
    </source>
</evidence>
<keyword evidence="4" id="KW-0812">Transmembrane</keyword>
<dbReference type="PANTHER" id="PTHR43540">
    <property type="entry name" value="PEROXYUREIDOACRYLATE/UREIDOACRYLATE AMIDOHYDROLASE-RELATED"/>
    <property type="match status" value="1"/>
</dbReference>
<dbReference type="Proteomes" id="UP001054902">
    <property type="component" value="Unassembled WGS sequence"/>
</dbReference>
<feature type="transmembrane region" description="Helical" evidence="4">
    <location>
        <begin position="246"/>
        <end position="263"/>
    </location>
</feature>
<keyword evidence="4" id="KW-1133">Transmembrane helix</keyword>
<gene>
    <name evidence="6" type="ORF">CTEN210_16126</name>
</gene>
<dbReference type="EMBL" id="BLLK01000069">
    <property type="protein sequence ID" value="GFH59650.1"/>
    <property type="molecule type" value="Genomic_DNA"/>
</dbReference>
<feature type="compositionally biased region" description="Basic and acidic residues" evidence="3">
    <location>
        <begin position="9"/>
        <end position="27"/>
    </location>
</feature>
<dbReference type="InterPro" id="IPR036380">
    <property type="entry name" value="Isochorismatase-like_sf"/>
</dbReference>
<evidence type="ECO:0000256" key="4">
    <source>
        <dbReference type="SAM" id="Phobius"/>
    </source>
</evidence>
<feature type="domain" description="Isochorismatase-like" evidence="5">
    <location>
        <begin position="463"/>
        <end position="648"/>
    </location>
</feature>
<dbReference type="GO" id="GO:0016787">
    <property type="term" value="F:hydrolase activity"/>
    <property type="evidence" value="ECO:0007669"/>
    <property type="project" value="UniProtKB-KW"/>
</dbReference>
<reference evidence="6 7" key="1">
    <citation type="journal article" date="2021" name="Sci. Rep.">
        <title>The genome of the diatom Chaetoceros tenuissimus carries an ancient integrated fragment of an extant virus.</title>
        <authorList>
            <person name="Hongo Y."/>
            <person name="Kimura K."/>
            <person name="Takaki Y."/>
            <person name="Yoshida Y."/>
            <person name="Baba S."/>
            <person name="Kobayashi G."/>
            <person name="Nagasaki K."/>
            <person name="Hano T."/>
            <person name="Tomaru Y."/>
        </authorList>
    </citation>
    <scope>NUCLEOTIDE SEQUENCE [LARGE SCALE GENOMIC DNA]</scope>
    <source>
        <strain evidence="6 7">NIES-3715</strain>
    </source>
</reference>
<evidence type="ECO:0000313" key="7">
    <source>
        <dbReference type="Proteomes" id="UP001054902"/>
    </source>
</evidence>
<name>A0AAD3DB03_9STRA</name>
<feature type="transmembrane region" description="Helical" evidence="4">
    <location>
        <begin position="337"/>
        <end position="367"/>
    </location>
</feature>
<dbReference type="Pfam" id="PF00857">
    <property type="entry name" value="Isochorismatase"/>
    <property type="match status" value="1"/>
</dbReference>
<dbReference type="CDD" id="cd00431">
    <property type="entry name" value="cysteine_hydrolases"/>
    <property type="match status" value="1"/>
</dbReference>
<dbReference type="Gene3D" id="3.40.50.850">
    <property type="entry name" value="Isochorismatase-like"/>
    <property type="match status" value="1"/>
</dbReference>
<proteinExistence type="inferred from homology"/>
<organism evidence="6 7">
    <name type="scientific">Chaetoceros tenuissimus</name>
    <dbReference type="NCBI Taxonomy" id="426638"/>
    <lineage>
        <taxon>Eukaryota</taxon>
        <taxon>Sar</taxon>
        <taxon>Stramenopiles</taxon>
        <taxon>Ochrophyta</taxon>
        <taxon>Bacillariophyta</taxon>
        <taxon>Coscinodiscophyceae</taxon>
        <taxon>Chaetocerotophycidae</taxon>
        <taxon>Chaetocerotales</taxon>
        <taxon>Chaetocerotaceae</taxon>
        <taxon>Chaetoceros</taxon>
    </lineage>
</organism>
<evidence type="ECO:0000256" key="1">
    <source>
        <dbReference type="ARBA" id="ARBA00006336"/>
    </source>
</evidence>
<evidence type="ECO:0000259" key="5">
    <source>
        <dbReference type="Pfam" id="PF00857"/>
    </source>
</evidence>
<dbReference type="InterPro" id="IPR050272">
    <property type="entry name" value="Isochorismatase-like_hydrls"/>
</dbReference>
<evidence type="ECO:0000313" key="6">
    <source>
        <dbReference type="EMBL" id="GFH59650.1"/>
    </source>
</evidence>
<sequence>MHTQNPIGRDSDKEAFLPSLSKEEHRASLASRRSSMDLQPAPTLFLRASATINAEKAENGVAFASGDGEKSKEKKMPQIAKTLSRAISSFFQGGDDDDDDSEHQWFRFGNQHEKFLCCLRDDAFVRYYFFTLAVPVFFTMVYAIAILFPPSYREKVPWLLWTDGALKRNDEGLYSICPRPSICSEGVVEIILISISRLTAFASYTLMAQTFLSKMHCTVHYLSTTYLGKIVPFSQLHHVHTLNGRWFAILAILHTIGHFIRWIKRADMNLLGTQVGVSGLIAIVAMIMIVWAMSGQQERKTKDQMSKVERIKNLMNSTRGAKWVHEMTFEKRFNLHYYFMFILVAALLAHTPRCAIITAVFLGLWILDYVYGLLFKTFRLDLVEFTPLPNNSGVQMLWKNPIGFHANSGEYVKVQLPWLERGGSEWHPFSIYMNEATSEGMNEVLYGRNRLEGQEKEVITTSTALLLIEIQNEFAHVNGKLHEGVEDVMELTNMLENVKRLTEVVRSNGGKIIHVPYSWSKDELSNPQRHVGILKGIRAGKFFQEGTWNAEFFEGFEPKVADIVVKGKNGLDGFIGTDLQGQLTNHGIKTVIVAGYLTNMCVESTVRSAYERGYNVITLTDGTACTSLQEQEAVCKFSFPMFSQPMTCTEAESLFLSKKPRKIRDVSLSQSDISIEFSELDEDSDDEELFSVDAEWQTNLDSFVMHVYNLNKKKNLTASVKEEHLILAEAREDLRSQYETTQIFVVPAGDWTKNVYKEVSERKQLRSCWVRGPFVSPYSVASNFSNLVLIATGIGITPALGVIGQYKGASRFKTLIWSTRCPRMLKFFAPLLKDCNLAIIYYTGKEILTDKEVLKLMSYGNIFIQRSRPDSLTKSVSTVITTTESLHSYEKYTSLDSLPVKTKQHWCLFYCGGSVGICEMFKSFSKENNINFEYELFDW</sequence>
<dbReference type="InterPro" id="IPR000868">
    <property type="entry name" value="Isochorismatase-like_dom"/>
</dbReference>
<dbReference type="PANTHER" id="PTHR43540:SF16">
    <property type="entry name" value="ISOCHORISMATASE-LIKE DOMAIN-CONTAINING PROTEIN"/>
    <property type="match status" value="1"/>
</dbReference>
<dbReference type="SUPFAM" id="SSF52343">
    <property type="entry name" value="Ferredoxin reductase-like, C-terminal NADP-linked domain"/>
    <property type="match status" value="1"/>
</dbReference>
<dbReference type="Gene3D" id="3.40.50.80">
    <property type="entry name" value="Nucleotide-binding domain of ferredoxin-NADP reductase (FNR) module"/>
    <property type="match status" value="1"/>
</dbReference>
<keyword evidence="2" id="KW-0378">Hydrolase</keyword>
<keyword evidence="7" id="KW-1185">Reference proteome</keyword>